<feature type="compositionally biased region" description="Basic residues" evidence="1">
    <location>
        <begin position="187"/>
        <end position="199"/>
    </location>
</feature>
<evidence type="ECO:0000313" key="3">
    <source>
        <dbReference type="Proteomes" id="UP001157017"/>
    </source>
</evidence>
<protein>
    <recommendedName>
        <fullName evidence="4">DNA-directed RNA polymerase subunit beta</fullName>
    </recommendedName>
</protein>
<comment type="caution">
    <text evidence="2">The sequence shown here is derived from an EMBL/GenBank/DDBJ whole genome shotgun (WGS) entry which is preliminary data.</text>
</comment>
<gene>
    <name evidence="2" type="ORF">GCM10025868_27930</name>
</gene>
<feature type="region of interest" description="Disordered" evidence="1">
    <location>
        <begin position="178"/>
        <end position="270"/>
    </location>
</feature>
<evidence type="ECO:0000313" key="2">
    <source>
        <dbReference type="EMBL" id="GMA87543.1"/>
    </source>
</evidence>
<sequence length="270" mass="28856">MGRVSDDKPRWRRPAFLAPSALDSLDGDPDPAALAEAAHSTASAIVAAGRGADDPEITARLVRLVDDHGLDTIADLWAGRPARSLPGALWRLYVVREWVRRDAVGASVDYRSGQQVAEVSDVVAGVAQPPAPRRCARLADAVLTGVYTGDLDVALERCAAFCRVVAAGRALRADDVSDLEAGEPHPPRRLPAAHRRGPRGSRPSLASPRPHVNERARTGPADRRPSGPSDPGRHVFRRSGSGGKTDVKEAVRARSPRGEQPSRPSSVWTE</sequence>
<organism evidence="2 3">
    <name type="scientific">Angustibacter aerolatus</name>
    <dbReference type="NCBI Taxonomy" id="1162965"/>
    <lineage>
        <taxon>Bacteria</taxon>
        <taxon>Bacillati</taxon>
        <taxon>Actinomycetota</taxon>
        <taxon>Actinomycetes</taxon>
        <taxon>Kineosporiales</taxon>
        <taxon>Kineosporiaceae</taxon>
    </lineage>
</organism>
<reference evidence="3" key="1">
    <citation type="journal article" date="2019" name="Int. J. Syst. Evol. Microbiol.">
        <title>The Global Catalogue of Microorganisms (GCM) 10K type strain sequencing project: providing services to taxonomists for standard genome sequencing and annotation.</title>
        <authorList>
            <consortium name="The Broad Institute Genomics Platform"/>
            <consortium name="The Broad Institute Genome Sequencing Center for Infectious Disease"/>
            <person name="Wu L."/>
            <person name="Ma J."/>
        </authorList>
    </citation>
    <scope>NUCLEOTIDE SEQUENCE [LARGE SCALE GENOMIC DNA]</scope>
    <source>
        <strain evidence="3">NBRC 108730</strain>
    </source>
</reference>
<dbReference type="EMBL" id="BSUZ01000001">
    <property type="protein sequence ID" value="GMA87543.1"/>
    <property type="molecule type" value="Genomic_DNA"/>
</dbReference>
<accession>A0ABQ6JJF2</accession>
<evidence type="ECO:0000256" key="1">
    <source>
        <dbReference type="SAM" id="MobiDB-lite"/>
    </source>
</evidence>
<keyword evidence="3" id="KW-1185">Reference proteome</keyword>
<name>A0ABQ6JJF2_9ACTN</name>
<proteinExistence type="predicted"/>
<feature type="compositionally biased region" description="Basic and acidic residues" evidence="1">
    <location>
        <begin position="211"/>
        <end position="225"/>
    </location>
</feature>
<dbReference type="Proteomes" id="UP001157017">
    <property type="component" value="Unassembled WGS sequence"/>
</dbReference>
<evidence type="ECO:0008006" key="4">
    <source>
        <dbReference type="Google" id="ProtNLM"/>
    </source>
</evidence>